<organism evidence="4 5">
    <name type="scientific">Adineta steineri</name>
    <dbReference type="NCBI Taxonomy" id="433720"/>
    <lineage>
        <taxon>Eukaryota</taxon>
        <taxon>Metazoa</taxon>
        <taxon>Spiralia</taxon>
        <taxon>Gnathifera</taxon>
        <taxon>Rotifera</taxon>
        <taxon>Eurotatoria</taxon>
        <taxon>Bdelloidea</taxon>
        <taxon>Adinetida</taxon>
        <taxon>Adinetidae</taxon>
        <taxon>Adineta</taxon>
    </lineage>
</organism>
<feature type="domain" description="Isochorismatase-like" evidence="3">
    <location>
        <begin position="38"/>
        <end position="180"/>
    </location>
</feature>
<protein>
    <recommendedName>
        <fullName evidence="3">Isochorismatase-like domain-containing protein</fullName>
    </recommendedName>
</protein>
<proteinExistence type="inferred from homology"/>
<dbReference type="AlphaFoldDB" id="A0A813WUG4"/>
<keyword evidence="5" id="KW-1185">Reference proteome</keyword>
<dbReference type="Proteomes" id="UP000663832">
    <property type="component" value="Unassembled WGS sequence"/>
</dbReference>
<dbReference type="InterPro" id="IPR036380">
    <property type="entry name" value="Isochorismatase-like_sf"/>
</dbReference>
<dbReference type="SUPFAM" id="SSF52499">
    <property type="entry name" value="Isochorismatase-like hydrolases"/>
    <property type="match status" value="1"/>
</dbReference>
<evidence type="ECO:0000313" key="4">
    <source>
        <dbReference type="EMBL" id="CAF0859939.1"/>
    </source>
</evidence>
<reference evidence="4" key="1">
    <citation type="submission" date="2021-02" db="EMBL/GenBank/DDBJ databases">
        <authorList>
            <person name="Nowell W R."/>
        </authorList>
    </citation>
    <scope>NUCLEOTIDE SEQUENCE</scope>
</reference>
<dbReference type="PANTHER" id="PTHR43540">
    <property type="entry name" value="PEROXYUREIDOACRYLATE/UREIDOACRYLATE AMIDOHYDROLASE-RELATED"/>
    <property type="match status" value="1"/>
</dbReference>
<dbReference type="CDD" id="cd01014">
    <property type="entry name" value="nicotinamidase_related"/>
    <property type="match status" value="1"/>
</dbReference>
<evidence type="ECO:0000259" key="3">
    <source>
        <dbReference type="Pfam" id="PF00857"/>
    </source>
</evidence>
<dbReference type="Pfam" id="PF00857">
    <property type="entry name" value="Isochorismatase"/>
    <property type="match status" value="1"/>
</dbReference>
<dbReference type="OrthoDB" id="245563at2759"/>
<gene>
    <name evidence="4" type="ORF">QVE165_LOCUS7312</name>
</gene>
<dbReference type="PANTHER" id="PTHR43540:SF1">
    <property type="entry name" value="ISOCHORISMATASE HYDROLASE"/>
    <property type="match status" value="1"/>
</dbReference>
<comment type="similarity">
    <text evidence="1">Belongs to the isochorismatase family.</text>
</comment>
<keyword evidence="2" id="KW-0378">Hydrolase</keyword>
<comment type="caution">
    <text evidence="4">The sequence shown here is derived from an EMBL/GenBank/DDBJ whole genome shotgun (WGS) entry which is preliminary data.</text>
</comment>
<evidence type="ECO:0000256" key="1">
    <source>
        <dbReference type="ARBA" id="ARBA00006336"/>
    </source>
</evidence>
<name>A0A813WUG4_9BILA</name>
<sequence length="220" mass="24403">MADQPPLHRSEEIEDLAHLKPEDINKPLIINQKKTHQALIIVDIQNDYFPGGKWTLHGMDAAADNAARLITASRASDDLIVHIRHEFPTNDAPFFAPGSKGAEIHSKVENREDEHIIVKNHINAFRDTKLKNLLDSHGIRDVVICGAMSHMCIDAITRAAHDFGYNCILIHDACASRALEFNGIQVPAEHVHAAFMAALGFAYTKAISTNEFLKDNKSTV</sequence>
<dbReference type="Gene3D" id="3.40.50.850">
    <property type="entry name" value="Isochorismatase-like"/>
    <property type="match status" value="1"/>
</dbReference>
<dbReference type="EMBL" id="CAJNOM010000031">
    <property type="protein sequence ID" value="CAF0859939.1"/>
    <property type="molecule type" value="Genomic_DNA"/>
</dbReference>
<dbReference type="InterPro" id="IPR000868">
    <property type="entry name" value="Isochorismatase-like_dom"/>
</dbReference>
<evidence type="ECO:0000313" key="5">
    <source>
        <dbReference type="Proteomes" id="UP000663832"/>
    </source>
</evidence>
<accession>A0A813WUG4</accession>
<evidence type="ECO:0000256" key="2">
    <source>
        <dbReference type="ARBA" id="ARBA00022801"/>
    </source>
</evidence>
<dbReference type="GO" id="GO:0016787">
    <property type="term" value="F:hydrolase activity"/>
    <property type="evidence" value="ECO:0007669"/>
    <property type="project" value="UniProtKB-KW"/>
</dbReference>
<dbReference type="InterPro" id="IPR050272">
    <property type="entry name" value="Isochorismatase-like_hydrls"/>
</dbReference>